<evidence type="ECO:0000256" key="1">
    <source>
        <dbReference type="ARBA" id="ARBA00023015"/>
    </source>
</evidence>
<protein>
    <submittedName>
        <fullName evidence="5">Transcriptional regulator, AraC family</fullName>
    </submittedName>
</protein>
<dbReference type="EMBL" id="AMZN01000044">
    <property type="protein sequence ID" value="ELR71162.1"/>
    <property type="molecule type" value="Genomic_DNA"/>
</dbReference>
<dbReference type="GO" id="GO:0003700">
    <property type="term" value="F:DNA-binding transcription factor activity"/>
    <property type="evidence" value="ECO:0007669"/>
    <property type="project" value="InterPro"/>
</dbReference>
<dbReference type="GO" id="GO:0000976">
    <property type="term" value="F:transcription cis-regulatory region binding"/>
    <property type="evidence" value="ECO:0007669"/>
    <property type="project" value="TreeGrafter"/>
</dbReference>
<dbReference type="Gene3D" id="1.10.10.60">
    <property type="entry name" value="Homeodomain-like"/>
    <property type="match status" value="1"/>
</dbReference>
<dbReference type="InterPro" id="IPR032687">
    <property type="entry name" value="AraC-type_N"/>
</dbReference>
<accession>L8JV83</accession>
<dbReference type="SMART" id="SM00342">
    <property type="entry name" value="HTH_ARAC"/>
    <property type="match status" value="1"/>
</dbReference>
<keyword evidence="6" id="KW-1185">Reference proteome</keyword>
<organism evidence="5 6">
    <name type="scientific">Fulvivirga imtechensis AK7</name>
    <dbReference type="NCBI Taxonomy" id="1237149"/>
    <lineage>
        <taxon>Bacteria</taxon>
        <taxon>Pseudomonadati</taxon>
        <taxon>Bacteroidota</taxon>
        <taxon>Cytophagia</taxon>
        <taxon>Cytophagales</taxon>
        <taxon>Fulvivirgaceae</taxon>
        <taxon>Fulvivirga</taxon>
    </lineage>
</organism>
<dbReference type="AlphaFoldDB" id="L8JV83"/>
<dbReference type="Pfam" id="PF12833">
    <property type="entry name" value="HTH_18"/>
    <property type="match status" value="1"/>
</dbReference>
<comment type="caution">
    <text evidence="5">The sequence shown here is derived from an EMBL/GenBank/DDBJ whole genome shotgun (WGS) entry which is preliminary data.</text>
</comment>
<dbReference type="PANTHER" id="PTHR47894">
    <property type="entry name" value="HTH-TYPE TRANSCRIPTIONAL REGULATOR GADX"/>
    <property type="match status" value="1"/>
</dbReference>
<dbReference type="InterPro" id="IPR020449">
    <property type="entry name" value="Tscrpt_reg_AraC-type_HTH"/>
</dbReference>
<keyword evidence="2" id="KW-0238">DNA-binding</keyword>
<dbReference type="STRING" id="1237149.C900_02966"/>
<dbReference type="PRINTS" id="PR00032">
    <property type="entry name" value="HTHARAC"/>
</dbReference>
<feature type="domain" description="HTH araC/xylS-type" evidence="4">
    <location>
        <begin position="234"/>
        <end position="329"/>
    </location>
</feature>
<dbReference type="InterPro" id="IPR009057">
    <property type="entry name" value="Homeodomain-like_sf"/>
</dbReference>
<reference evidence="5 6" key="1">
    <citation type="submission" date="2012-12" db="EMBL/GenBank/DDBJ databases">
        <title>Genome assembly of Fulvivirga imtechensis AK7.</title>
        <authorList>
            <person name="Nupur N."/>
            <person name="Khatri I."/>
            <person name="Kumar R."/>
            <person name="Subramanian S."/>
            <person name="Pinnaka A."/>
        </authorList>
    </citation>
    <scope>NUCLEOTIDE SEQUENCE [LARGE SCALE GENOMIC DNA]</scope>
    <source>
        <strain evidence="5 6">AK7</strain>
    </source>
</reference>
<gene>
    <name evidence="5" type="ORF">C900_02966</name>
</gene>
<dbReference type="InterPro" id="IPR018060">
    <property type="entry name" value="HTH_AraC"/>
</dbReference>
<dbReference type="RefSeq" id="WP_009580303.1">
    <property type="nucleotide sequence ID" value="NZ_AMZN01000044.1"/>
</dbReference>
<dbReference type="PROSITE" id="PS01124">
    <property type="entry name" value="HTH_ARAC_FAMILY_2"/>
    <property type="match status" value="1"/>
</dbReference>
<evidence type="ECO:0000259" key="4">
    <source>
        <dbReference type="PROSITE" id="PS01124"/>
    </source>
</evidence>
<keyword evidence="3" id="KW-0804">Transcription</keyword>
<keyword evidence="1" id="KW-0805">Transcription regulation</keyword>
<dbReference type="GO" id="GO:0005829">
    <property type="term" value="C:cytosol"/>
    <property type="evidence" value="ECO:0007669"/>
    <property type="project" value="TreeGrafter"/>
</dbReference>
<sequence length="329" mass="36992">MQEPKKQLALGLLAYAVQRDLPADRLCELAEIDYPALLTSDTTVSDIQIGRLWKHASTLTDDPYFGLHFGESLQLAALGIVGEIIKSSDTVGEGIKTAVSLTPGITDVVRTALEVAEDSFTISLITIQTTDESSAFLSRQIAEMLMVFAVHELDGLVLEKICPLSVTLPYPVSEIKEYLRVLRCTNYKQAPNYSLTFDRKYWDLPLLSANHEMQAFLLKQVMETESQTPEGLSARIYQFLKAHPYLGMPTLDEVASNFNTTPRTLQRKLKQEGKSFQEITNEIRKSLAIDYVVSDKYQIKEIAHLLGYNEVSAFSRAFKRWTGKAPIEY</sequence>
<evidence type="ECO:0000256" key="2">
    <source>
        <dbReference type="ARBA" id="ARBA00023125"/>
    </source>
</evidence>
<dbReference type="OrthoDB" id="5582699at2"/>
<evidence type="ECO:0000313" key="6">
    <source>
        <dbReference type="Proteomes" id="UP000011135"/>
    </source>
</evidence>
<evidence type="ECO:0000313" key="5">
    <source>
        <dbReference type="EMBL" id="ELR71162.1"/>
    </source>
</evidence>
<dbReference type="Pfam" id="PF12625">
    <property type="entry name" value="Arabinose_bd"/>
    <property type="match status" value="1"/>
</dbReference>
<proteinExistence type="predicted"/>
<dbReference type="eggNOG" id="COG2207">
    <property type="taxonomic scope" value="Bacteria"/>
</dbReference>
<dbReference type="PATRIC" id="fig|1237149.3.peg.2722"/>
<evidence type="ECO:0000256" key="3">
    <source>
        <dbReference type="ARBA" id="ARBA00023163"/>
    </source>
</evidence>
<dbReference type="PANTHER" id="PTHR47894:SF1">
    <property type="entry name" value="HTH-TYPE TRANSCRIPTIONAL REGULATOR VQSM"/>
    <property type="match status" value="1"/>
</dbReference>
<dbReference type="Proteomes" id="UP000011135">
    <property type="component" value="Unassembled WGS sequence"/>
</dbReference>
<name>L8JV83_9BACT</name>
<dbReference type="SUPFAM" id="SSF46689">
    <property type="entry name" value="Homeodomain-like"/>
    <property type="match status" value="1"/>
</dbReference>